<sequence length="642" mass="74561">MDYNRLFNYVLILSDEKKNHDLIVQLNIINVSKCFKDNLQDTFVPHLLQEVLRGCFFKELNFGVFRFKKMIENNWLVLFKEMDLDTPESLYYLSEDALINLFMGTVLPGESSLETETKVGLEILRSFEKVISILKFNEKKLLFNNNTILFQEIVSEIISSIENPQDTATVKKKLQTNKAVCFYLPIYNCILFQTPKDSTLYLNKIYPELSEFSTTTTKLRMTTPFSIYKSLHYSFQDIHIDHLINLRDQKEMPNNIKQSPIIKNEGSIGLITSWLLPSIATCLQLGSTMENQTFYKSVHPEHIIIKNSNKSPQNSSVETTTPIPPNPWRRSPMWIAFKSLIHTLCQQHCKESTIFYKSMMLSFYSLILKNKGSKQLTPRHSEWIPKIIHRCYKLEELLSLDQFKDQRVITMPIINECRLQMESLHDRLNRQWIDYCEYRNAKLNIKPSLDVIVNGLTGDSIVDTIHDFNSYFEFEDSITTMEEERINNNSTWKDSIVNRVAVPMKPLGSLLGKDSSLERKVKIITKYLADCEKDISNMRIALYQIEDLIFDGGIISKLDSSQLVDIMFAMGSVGKSAVSKCPIMSNRLTLAFYILVYHIDRKVAVECGDSELYNRHPPIFQEKELSHLFVTSKKAYCRFTIR</sequence>
<proteinExistence type="predicted"/>
<dbReference type="Proteomes" id="UP000001396">
    <property type="component" value="Unassembled WGS sequence"/>
</dbReference>
<dbReference type="InterPro" id="IPR046541">
    <property type="entry name" value="DUF6606"/>
</dbReference>
<evidence type="ECO:0000259" key="1">
    <source>
        <dbReference type="Pfam" id="PF20255"/>
    </source>
</evidence>
<dbReference type="RefSeq" id="XP_020428745.1">
    <property type="nucleotide sequence ID" value="XM_020580705.1"/>
</dbReference>
<dbReference type="AlphaFoldDB" id="D3BPQ1"/>
<dbReference type="EMBL" id="ADBJ01000045">
    <property type="protein sequence ID" value="EFA76613.1"/>
    <property type="molecule type" value="Genomic_DNA"/>
</dbReference>
<dbReference type="Pfam" id="PF20255">
    <property type="entry name" value="DUF6606"/>
    <property type="match status" value="1"/>
</dbReference>
<accession>D3BPQ1</accession>
<evidence type="ECO:0000313" key="2">
    <source>
        <dbReference type="EMBL" id="EFA76613.1"/>
    </source>
</evidence>
<dbReference type="GeneID" id="31365390"/>
<feature type="domain" description="DUF6606" evidence="1">
    <location>
        <begin position="310"/>
        <end position="369"/>
    </location>
</feature>
<reference evidence="2 3" key="1">
    <citation type="journal article" date="2011" name="Genome Res.">
        <title>Phylogeny-wide analysis of social amoeba genomes highlights ancient origins for complex intercellular communication.</title>
        <authorList>
            <person name="Heidel A.J."/>
            <person name="Lawal H.M."/>
            <person name="Felder M."/>
            <person name="Schilde C."/>
            <person name="Helps N.R."/>
            <person name="Tunggal B."/>
            <person name="Rivero F."/>
            <person name="John U."/>
            <person name="Schleicher M."/>
            <person name="Eichinger L."/>
            <person name="Platzer M."/>
            <person name="Noegel A.A."/>
            <person name="Schaap P."/>
            <person name="Gloeckner G."/>
        </authorList>
    </citation>
    <scope>NUCLEOTIDE SEQUENCE [LARGE SCALE GENOMIC DNA]</scope>
    <source>
        <strain evidence="3">ATCC 26659 / Pp 5 / PN500</strain>
    </source>
</reference>
<organism evidence="2 3">
    <name type="scientific">Heterostelium pallidum (strain ATCC 26659 / Pp 5 / PN500)</name>
    <name type="common">Cellular slime mold</name>
    <name type="synonym">Polysphondylium pallidum</name>
    <dbReference type="NCBI Taxonomy" id="670386"/>
    <lineage>
        <taxon>Eukaryota</taxon>
        <taxon>Amoebozoa</taxon>
        <taxon>Evosea</taxon>
        <taxon>Eumycetozoa</taxon>
        <taxon>Dictyostelia</taxon>
        <taxon>Acytosteliales</taxon>
        <taxon>Acytosteliaceae</taxon>
        <taxon>Heterostelium</taxon>
    </lineage>
</organism>
<evidence type="ECO:0000313" key="3">
    <source>
        <dbReference type="Proteomes" id="UP000001396"/>
    </source>
</evidence>
<comment type="caution">
    <text evidence="2">The sequence shown here is derived from an EMBL/GenBank/DDBJ whole genome shotgun (WGS) entry which is preliminary data.</text>
</comment>
<protein>
    <recommendedName>
        <fullName evidence="1">DUF6606 domain-containing protein</fullName>
    </recommendedName>
</protein>
<keyword evidence="3" id="KW-1185">Reference proteome</keyword>
<dbReference type="InParanoid" id="D3BPQ1"/>
<gene>
    <name evidence="2" type="ORF">PPL_09918</name>
</gene>
<name>D3BPQ1_HETP5</name>